<keyword evidence="3" id="KW-0378">Hydrolase</keyword>
<evidence type="ECO:0000313" key="5">
    <source>
        <dbReference type="Proteomes" id="UP001162483"/>
    </source>
</evidence>
<keyword evidence="5" id="KW-1185">Reference proteome</keyword>
<feature type="non-terminal residue" evidence="4">
    <location>
        <position position="1"/>
    </location>
</feature>
<evidence type="ECO:0000313" key="4">
    <source>
        <dbReference type="EMBL" id="CAI9573455.1"/>
    </source>
</evidence>
<name>A0ABN9DLG5_9NEOB</name>
<keyword evidence="2" id="KW-0479">Metal-binding</keyword>
<gene>
    <name evidence="4" type="ORF">SPARVUS_LOCUS7701733</name>
</gene>
<dbReference type="EMBL" id="CATNWA010014568">
    <property type="protein sequence ID" value="CAI9573455.1"/>
    <property type="molecule type" value="Genomic_DNA"/>
</dbReference>
<dbReference type="PANTHER" id="PTHR43270:SF1">
    <property type="entry name" value="BETA-ALA-HIS DIPEPTIDASE"/>
    <property type="match status" value="1"/>
</dbReference>
<dbReference type="SUPFAM" id="SSF53187">
    <property type="entry name" value="Zn-dependent exopeptidases"/>
    <property type="match status" value="1"/>
</dbReference>
<dbReference type="Proteomes" id="UP001162483">
    <property type="component" value="Unassembled WGS sequence"/>
</dbReference>
<dbReference type="Gene3D" id="3.40.630.10">
    <property type="entry name" value="Zn peptidases"/>
    <property type="match status" value="1"/>
</dbReference>
<dbReference type="PANTHER" id="PTHR43270">
    <property type="entry name" value="BETA-ALA-HIS DIPEPTIDASE"/>
    <property type="match status" value="1"/>
</dbReference>
<dbReference type="InterPro" id="IPR051458">
    <property type="entry name" value="Cyt/Met_Dipeptidase"/>
</dbReference>
<accession>A0ABN9DLG5</accession>
<evidence type="ECO:0008006" key="6">
    <source>
        <dbReference type="Google" id="ProtNLM"/>
    </source>
</evidence>
<organism evidence="4 5">
    <name type="scientific">Staurois parvus</name>
    <dbReference type="NCBI Taxonomy" id="386267"/>
    <lineage>
        <taxon>Eukaryota</taxon>
        <taxon>Metazoa</taxon>
        <taxon>Chordata</taxon>
        <taxon>Craniata</taxon>
        <taxon>Vertebrata</taxon>
        <taxon>Euteleostomi</taxon>
        <taxon>Amphibia</taxon>
        <taxon>Batrachia</taxon>
        <taxon>Anura</taxon>
        <taxon>Neobatrachia</taxon>
        <taxon>Ranoidea</taxon>
        <taxon>Ranidae</taxon>
        <taxon>Staurois</taxon>
    </lineage>
</organism>
<dbReference type="Gene3D" id="3.30.70.360">
    <property type="match status" value="1"/>
</dbReference>
<evidence type="ECO:0000256" key="1">
    <source>
        <dbReference type="ARBA" id="ARBA00022670"/>
    </source>
</evidence>
<evidence type="ECO:0000256" key="3">
    <source>
        <dbReference type="ARBA" id="ARBA00022801"/>
    </source>
</evidence>
<sequence>PSLSIHGIEGAFAGTGTKTVIPSKVIGKFSIRQAPNMQIPVVEKQVKQYLEEVFSKLNSPNKLTVSLEIEAMPWVADIDDPQYKAAKIAIQKVFSVSPDMIRDGSTIPLARIFQDLTKKKVMMLPIGGADDGEHSQNEKLSRFNYIQGTKVFSVFFLELSKIHEDSLAKTNQKKLKISQLIGS</sequence>
<evidence type="ECO:0000256" key="2">
    <source>
        <dbReference type="ARBA" id="ARBA00022723"/>
    </source>
</evidence>
<proteinExistence type="predicted"/>
<keyword evidence="1" id="KW-0645">Protease</keyword>
<protein>
    <recommendedName>
        <fullName evidence="6">Peptidase M20 dimerisation domain-containing protein</fullName>
    </recommendedName>
</protein>
<reference evidence="4" key="1">
    <citation type="submission" date="2023-05" db="EMBL/GenBank/DDBJ databases">
        <authorList>
            <person name="Stuckert A."/>
        </authorList>
    </citation>
    <scope>NUCLEOTIDE SEQUENCE</scope>
</reference>
<comment type="caution">
    <text evidence="4">The sequence shown here is derived from an EMBL/GenBank/DDBJ whole genome shotgun (WGS) entry which is preliminary data.</text>
</comment>